<dbReference type="NCBIfam" id="NF040570">
    <property type="entry name" value="guided_TnpB"/>
    <property type="match status" value="1"/>
</dbReference>
<organism evidence="3 4">
    <name type="scientific">Ruminococcus albus SY3</name>
    <dbReference type="NCBI Taxonomy" id="1341156"/>
    <lineage>
        <taxon>Bacteria</taxon>
        <taxon>Bacillati</taxon>
        <taxon>Bacillota</taxon>
        <taxon>Clostridia</taxon>
        <taxon>Eubacteriales</taxon>
        <taxon>Oscillospiraceae</taxon>
        <taxon>Ruminococcus</taxon>
    </lineage>
</organism>
<dbReference type="Pfam" id="PF07282">
    <property type="entry name" value="Cas12f1-like_TNB"/>
    <property type="match status" value="1"/>
</dbReference>
<dbReference type="InterPro" id="IPR051399">
    <property type="entry name" value="RNA-guided_DNA_endo/Transpos"/>
</dbReference>
<dbReference type="PANTHER" id="PTHR30405">
    <property type="entry name" value="TRANSPOSASE"/>
    <property type="match status" value="1"/>
</dbReference>
<keyword evidence="1" id="KW-0238">DNA-binding</keyword>
<keyword evidence="4" id="KW-1185">Reference proteome</keyword>
<gene>
    <name evidence="3" type="ORF">RASY3_09065</name>
</gene>
<dbReference type="AlphaFoldDB" id="A0A011VZB1"/>
<feature type="domain" description="Cas12f1-like TNB" evidence="2">
    <location>
        <begin position="351"/>
        <end position="417"/>
    </location>
</feature>
<accession>A0A011VZB1</accession>
<reference evidence="3 4" key="1">
    <citation type="submission" date="2013-06" db="EMBL/GenBank/DDBJ databases">
        <title>Rumen cellulosomics: divergent fiber-degrading strategies revealed by comparative genome-wide analysis of six Ruminococcal strains.</title>
        <authorList>
            <person name="Dassa B."/>
            <person name="Borovok I."/>
            <person name="Lamed R."/>
            <person name="Flint H."/>
            <person name="Yeoman C.J."/>
            <person name="White B."/>
            <person name="Bayer E.A."/>
        </authorList>
    </citation>
    <scope>NUCLEOTIDE SEQUENCE [LARGE SCALE GENOMIC DNA]</scope>
    <source>
        <strain evidence="3 4">SY3</strain>
    </source>
</reference>
<evidence type="ECO:0000259" key="2">
    <source>
        <dbReference type="Pfam" id="PF07282"/>
    </source>
</evidence>
<name>A0A011VZB1_RUMAL</name>
<dbReference type="Proteomes" id="UP000021369">
    <property type="component" value="Unassembled WGS sequence"/>
</dbReference>
<evidence type="ECO:0000313" key="4">
    <source>
        <dbReference type="Proteomes" id="UP000021369"/>
    </source>
</evidence>
<dbReference type="PATRIC" id="fig|1341156.4.peg.1118"/>
<evidence type="ECO:0000256" key="1">
    <source>
        <dbReference type="ARBA" id="ARBA00023125"/>
    </source>
</evidence>
<dbReference type="RefSeq" id="WP_242836130.1">
    <property type="nucleotide sequence ID" value="NZ_JEOB01000002.1"/>
</dbReference>
<dbReference type="EMBL" id="JEOB01000002">
    <property type="protein sequence ID" value="EXM39883.1"/>
    <property type="molecule type" value="Genomic_DNA"/>
</dbReference>
<protein>
    <submittedName>
        <fullName evidence="3">Transposase</fullName>
    </submittedName>
</protein>
<sequence>MKPMNKVVRLALICEHSDKDGNPVDYSDVYKLLWQLQAQTREIKNKTIQYCWEYSNFSSDYYKENHEYPKEKDVLHYALDGFVNDKFKVGNDLYSSNCSYMTRKVCAEFKKSKSDFLKGTRSIISYKSNQPLDLHNKSIRIEYKDNDFFAFLKLLKRPAFNRLGYKNSEIGFKVIVRDKSTRTILERCVDQIYGISASKLIYNKKKKQWFLNLVYAFEPDNANNLDPSKILGVDLGIHYPICASVYGDLQRFTIHGGEIEEFRRRVESRKLSLLKQGKNCGDGRIGHGGKTRNKPVYSIEDRIARFRDTVNHKYSRALIDYAVKKECGTIQMEDLSGITAESDRFLKNWSYYDLQSKIEYKAKEKGIKIVYIDPKYSSQRCSKCGHIDKENRKTQSSFVCLKCGFEENADYNASQNIGIKDIDKIIENDLSSKCETDVN</sequence>
<dbReference type="InterPro" id="IPR010095">
    <property type="entry name" value="Cas12f1-like_TNB"/>
</dbReference>
<dbReference type="PANTHER" id="PTHR30405:SF11">
    <property type="entry name" value="RNA-GUIDED DNA ENDONUCLEASE RV2885C-RELATED"/>
    <property type="match status" value="1"/>
</dbReference>
<evidence type="ECO:0000313" key="3">
    <source>
        <dbReference type="EMBL" id="EXM39883.1"/>
    </source>
</evidence>
<comment type="caution">
    <text evidence="3">The sequence shown here is derived from an EMBL/GenBank/DDBJ whole genome shotgun (WGS) entry which is preliminary data.</text>
</comment>
<proteinExistence type="predicted"/>
<dbReference type="NCBIfam" id="TIGR01766">
    <property type="entry name" value="IS200/IS605 family accessory protein TnpB-like domain"/>
    <property type="match status" value="1"/>
</dbReference>
<dbReference type="GO" id="GO:0003677">
    <property type="term" value="F:DNA binding"/>
    <property type="evidence" value="ECO:0007669"/>
    <property type="project" value="UniProtKB-KW"/>
</dbReference>